<feature type="region of interest" description="Disordered" evidence="1">
    <location>
        <begin position="251"/>
        <end position="283"/>
    </location>
</feature>
<dbReference type="AlphaFoldDB" id="A0A0C3QK86"/>
<dbReference type="SUPFAM" id="SSF56399">
    <property type="entry name" value="ADP-ribosylation"/>
    <property type="match status" value="1"/>
</dbReference>
<dbReference type="HOGENOM" id="CLU_039434_1_1_1"/>
<dbReference type="PANTHER" id="PTHR31681">
    <property type="entry name" value="C2H2-LIKE ZINC FINGER PROTEIN"/>
    <property type="match status" value="1"/>
</dbReference>
<dbReference type="Pfam" id="PF00644">
    <property type="entry name" value="PARP"/>
    <property type="match status" value="1"/>
</dbReference>
<reference evidence="3 4" key="1">
    <citation type="submission" date="2014-04" db="EMBL/GenBank/DDBJ databases">
        <authorList>
            <consortium name="DOE Joint Genome Institute"/>
            <person name="Kuo A."/>
            <person name="Girlanda M."/>
            <person name="Perotto S."/>
            <person name="Kohler A."/>
            <person name="Nagy L.G."/>
            <person name="Floudas D."/>
            <person name="Copeland A."/>
            <person name="Barry K.W."/>
            <person name="Cichocki N."/>
            <person name="Veneault-Fourrey C."/>
            <person name="LaButti K."/>
            <person name="Lindquist E.A."/>
            <person name="Lipzen A."/>
            <person name="Lundell T."/>
            <person name="Morin E."/>
            <person name="Murat C."/>
            <person name="Sun H."/>
            <person name="Tunlid A."/>
            <person name="Henrissat B."/>
            <person name="Grigoriev I.V."/>
            <person name="Hibbett D.S."/>
            <person name="Martin F."/>
            <person name="Nordberg H.P."/>
            <person name="Cantor M.N."/>
            <person name="Hua S.X."/>
        </authorList>
    </citation>
    <scope>NUCLEOTIDE SEQUENCE [LARGE SCALE GENOMIC DNA]</scope>
    <source>
        <strain evidence="3 4">MUT 4182</strain>
    </source>
</reference>
<evidence type="ECO:0000313" key="4">
    <source>
        <dbReference type="Proteomes" id="UP000054248"/>
    </source>
</evidence>
<evidence type="ECO:0000313" key="3">
    <source>
        <dbReference type="EMBL" id="KIO27721.1"/>
    </source>
</evidence>
<accession>A0A0C3QK86</accession>
<dbReference type="OrthoDB" id="9514740at2759"/>
<name>A0A0C3QK86_9AGAM</name>
<gene>
    <name evidence="3" type="ORF">M407DRAFT_23035</name>
</gene>
<dbReference type="EMBL" id="KN823004">
    <property type="protein sequence ID" value="KIO27721.1"/>
    <property type="molecule type" value="Genomic_DNA"/>
</dbReference>
<reference evidence="4" key="2">
    <citation type="submission" date="2015-01" db="EMBL/GenBank/DDBJ databases">
        <title>Evolutionary Origins and Diversification of the Mycorrhizal Mutualists.</title>
        <authorList>
            <consortium name="DOE Joint Genome Institute"/>
            <consortium name="Mycorrhizal Genomics Consortium"/>
            <person name="Kohler A."/>
            <person name="Kuo A."/>
            <person name="Nagy L.G."/>
            <person name="Floudas D."/>
            <person name="Copeland A."/>
            <person name="Barry K.W."/>
            <person name="Cichocki N."/>
            <person name="Veneault-Fourrey C."/>
            <person name="LaButti K."/>
            <person name="Lindquist E.A."/>
            <person name="Lipzen A."/>
            <person name="Lundell T."/>
            <person name="Morin E."/>
            <person name="Murat C."/>
            <person name="Riley R."/>
            <person name="Ohm R."/>
            <person name="Sun H."/>
            <person name="Tunlid A."/>
            <person name="Henrissat B."/>
            <person name="Grigoriev I.V."/>
            <person name="Hibbett D.S."/>
            <person name="Martin F."/>
        </authorList>
    </citation>
    <scope>NUCLEOTIDE SEQUENCE [LARGE SCALE GENOMIC DNA]</scope>
    <source>
        <strain evidence="4">MUT 4182</strain>
    </source>
</reference>
<sequence>MSLLSGASSQLGRTYSRVEAGLTKPYLYVPPRKLSTTLRFLDPSDSPDLLDYRKIARLFETSWKHQHKQLPRIKKIFAVSLPDHLNKSYDEYKGFLEARWNGVNEQLMFHGTTRGCSLGEEEQDITLCEEMTCSLCCILRTSFLVSMAGSARRGCNRFGSGIYTSSASSTADHYAIAPWLSDDKAIIVAKVALGKSSIHYRASENLTAPPWGYDSVIGKVGIDLNDDDQVVYRNEAIRPAYIVIYERPNSPSVTTVPRPAPKATRSNMTTKTKSSTSSRCTIM</sequence>
<protein>
    <recommendedName>
        <fullName evidence="2">PARP catalytic domain-containing protein</fullName>
    </recommendedName>
</protein>
<keyword evidence="4" id="KW-1185">Reference proteome</keyword>
<dbReference type="STRING" id="1051891.A0A0C3QK86"/>
<proteinExistence type="predicted"/>
<feature type="compositionally biased region" description="Low complexity" evidence="1">
    <location>
        <begin position="269"/>
        <end position="283"/>
    </location>
</feature>
<dbReference type="GO" id="GO:0003950">
    <property type="term" value="F:NAD+ poly-ADP-ribosyltransferase activity"/>
    <property type="evidence" value="ECO:0007669"/>
    <property type="project" value="InterPro"/>
</dbReference>
<evidence type="ECO:0000256" key="1">
    <source>
        <dbReference type="SAM" id="MobiDB-lite"/>
    </source>
</evidence>
<organism evidence="3 4">
    <name type="scientific">Tulasnella calospora MUT 4182</name>
    <dbReference type="NCBI Taxonomy" id="1051891"/>
    <lineage>
        <taxon>Eukaryota</taxon>
        <taxon>Fungi</taxon>
        <taxon>Dikarya</taxon>
        <taxon>Basidiomycota</taxon>
        <taxon>Agaricomycotina</taxon>
        <taxon>Agaricomycetes</taxon>
        <taxon>Cantharellales</taxon>
        <taxon>Tulasnellaceae</taxon>
        <taxon>Tulasnella</taxon>
    </lineage>
</organism>
<dbReference type="Gene3D" id="3.90.228.10">
    <property type="match status" value="1"/>
</dbReference>
<dbReference type="InterPro" id="IPR012317">
    <property type="entry name" value="Poly(ADP-ribose)pol_cat_dom"/>
</dbReference>
<dbReference type="PANTHER" id="PTHR31681:SF3">
    <property type="entry name" value="OS04G0690100 PROTEIN"/>
    <property type="match status" value="1"/>
</dbReference>
<feature type="domain" description="PARP catalytic" evidence="2">
    <location>
        <begin position="138"/>
        <end position="219"/>
    </location>
</feature>
<evidence type="ECO:0000259" key="2">
    <source>
        <dbReference type="Pfam" id="PF00644"/>
    </source>
</evidence>
<dbReference type="Proteomes" id="UP000054248">
    <property type="component" value="Unassembled WGS sequence"/>
</dbReference>